<dbReference type="EC" id="5.1.-.-" evidence="3"/>
<dbReference type="Proteomes" id="UP000587477">
    <property type="component" value="Chromosome"/>
</dbReference>
<proteinExistence type="inferred from homology"/>
<evidence type="ECO:0000256" key="1">
    <source>
        <dbReference type="ARBA" id="ARBA00008270"/>
    </source>
</evidence>
<dbReference type="PANTHER" id="PTHR13774:SF17">
    <property type="entry name" value="PHENAZINE BIOSYNTHESIS-LIKE DOMAIN-CONTAINING PROTEIN"/>
    <property type="match status" value="1"/>
</dbReference>
<keyword evidence="2 3" id="KW-0413">Isomerase</keyword>
<dbReference type="PIRSF" id="PIRSF016184">
    <property type="entry name" value="PhzC_PhzF"/>
    <property type="match status" value="1"/>
</dbReference>
<dbReference type="EMBL" id="CP063687">
    <property type="protein sequence ID" value="QOY25873.1"/>
    <property type="molecule type" value="Genomic_DNA"/>
</dbReference>
<dbReference type="GO" id="GO:0005737">
    <property type="term" value="C:cytoplasm"/>
    <property type="evidence" value="ECO:0007669"/>
    <property type="project" value="TreeGrafter"/>
</dbReference>
<dbReference type="InterPro" id="IPR003719">
    <property type="entry name" value="Phenazine_PhzF-like"/>
</dbReference>
<dbReference type="PANTHER" id="PTHR13774">
    <property type="entry name" value="PHENAZINE BIOSYNTHESIS PROTEIN"/>
    <property type="match status" value="1"/>
</dbReference>
<dbReference type="SUPFAM" id="SSF54506">
    <property type="entry name" value="Diaminopimelate epimerase-like"/>
    <property type="match status" value="1"/>
</dbReference>
<evidence type="ECO:0000313" key="4">
    <source>
        <dbReference type="Proteomes" id="UP000587477"/>
    </source>
</evidence>
<dbReference type="NCBIfam" id="TIGR00654">
    <property type="entry name" value="PhzF_family"/>
    <property type="match status" value="1"/>
</dbReference>
<dbReference type="AlphaFoldDB" id="A0A411A3M5"/>
<evidence type="ECO:0000313" key="3">
    <source>
        <dbReference type="EMBL" id="QOY25873.1"/>
    </source>
</evidence>
<name>A0A411A3M5_BACVE</name>
<protein>
    <submittedName>
        <fullName evidence="3">Putative isomerase YddE</fullName>
        <ecNumber evidence="3">5.1.-.-</ecNumber>
    </submittedName>
</protein>
<dbReference type="Gene3D" id="3.10.310.10">
    <property type="entry name" value="Diaminopimelate Epimerase, Chain A, domain 1"/>
    <property type="match status" value="2"/>
</dbReference>
<accession>A0A411A3M5</accession>
<dbReference type="GO" id="GO:0016853">
    <property type="term" value="F:isomerase activity"/>
    <property type="evidence" value="ECO:0007669"/>
    <property type="project" value="UniProtKB-KW"/>
</dbReference>
<dbReference type="RefSeq" id="WP_017419144.1">
    <property type="nucleotide sequence ID" value="NZ_BDDG01000005.1"/>
</dbReference>
<sequence>MKQATVFKYEAFSDIPDLGNPAGIVFNGDDYSDEEMQMIAEMAGYNETSFLCKSGEADLRIRYFTPGHEMNLCGHATVASLYALIEKGRLQADQAYQIETKAGILPVKAAERNGRVYITLEQAPPQFLPFTGDKEKLAASLGITAEDFHSELPIVYGSTGIWTLIVPLRSLKASRNMVPDNAQFPAILRDLPKASVHPFSLETVHPESDLHGRHFSSPFSGTTEDPVTGTASGVMAAYMRQYGGSEAECLTIEQGHEIGKDGKVEIRITEDNEKMNIEMTGTAVYAETINFQLP</sequence>
<evidence type="ECO:0000256" key="2">
    <source>
        <dbReference type="ARBA" id="ARBA00023235"/>
    </source>
</evidence>
<dbReference type="Pfam" id="PF02567">
    <property type="entry name" value="PhzC-PhzF"/>
    <property type="match status" value="1"/>
</dbReference>
<organism evidence="3 4">
    <name type="scientific">Bacillus velezensis</name>
    <dbReference type="NCBI Taxonomy" id="492670"/>
    <lineage>
        <taxon>Bacteria</taxon>
        <taxon>Bacillati</taxon>
        <taxon>Bacillota</taxon>
        <taxon>Bacilli</taxon>
        <taxon>Bacillales</taxon>
        <taxon>Bacillaceae</taxon>
        <taxon>Bacillus</taxon>
        <taxon>Bacillus amyloliquefaciens group</taxon>
    </lineage>
</organism>
<gene>
    <name evidence="3" type="primary">yddE</name>
    <name evidence="3" type="ORF">BACVE_000822</name>
</gene>
<reference evidence="4" key="1">
    <citation type="submission" date="2020-10" db="EMBL/GenBank/DDBJ databases">
        <title>Complete genome sequence of Bacillus velezensis NST6.</title>
        <authorList>
            <person name="Choi J."/>
        </authorList>
    </citation>
    <scope>NUCLEOTIDE SEQUENCE [LARGE SCALE GENOMIC DNA]</scope>
    <source>
        <strain evidence="4">NST6</strain>
    </source>
</reference>
<comment type="similarity">
    <text evidence="1">Belongs to the PhzF family.</text>
</comment>